<sequence>MRTKALELMISAQSGGVHRKDQSMASCNLAQDSPPGLGDQSKICYEGMISRMQIFLELGILKCTSFNKEVVDVVYFANVSG</sequence>
<protein>
    <submittedName>
        <fullName evidence="1">Uncharacterized protein</fullName>
    </submittedName>
</protein>
<gene>
    <name evidence="1" type="ORF">CEXT_151191</name>
</gene>
<dbReference type="AlphaFoldDB" id="A0AAV4XYC2"/>
<evidence type="ECO:0000313" key="1">
    <source>
        <dbReference type="EMBL" id="GIY99744.1"/>
    </source>
</evidence>
<keyword evidence="2" id="KW-1185">Reference proteome</keyword>
<proteinExistence type="predicted"/>
<organism evidence="1 2">
    <name type="scientific">Caerostris extrusa</name>
    <name type="common">Bark spider</name>
    <name type="synonym">Caerostris bankana</name>
    <dbReference type="NCBI Taxonomy" id="172846"/>
    <lineage>
        <taxon>Eukaryota</taxon>
        <taxon>Metazoa</taxon>
        <taxon>Ecdysozoa</taxon>
        <taxon>Arthropoda</taxon>
        <taxon>Chelicerata</taxon>
        <taxon>Arachnida</taxon>
        <taxon>Araneae</taxon>
        <taxon>Araneomorphae</taxon>
        <taxon>Entelegynae</taxon>
        <taxon>Araneoidea</taxon>
        <taxon>Araneidae</taxon>
        <taxon>Caerostris</taxon>
    </lineage>
</organism>
<accession>A0AAV4XYC2</accession>
<dbReference type="EMBL" id="BPLR01001081">
    <property type="protein sequence ID" value="GIY99744.1"/>
    <property type="molecule type" value="Genomic_DNA"/>
</dbReference>
<name>A0AAV4XYC2_CAEEX</name>
<reference evidence="1 2" key="1">
    <citation type="submission" date="2021-06" db="EMBL/GenBank/DDBJ databases">
        <title>Caerostris extrusa draft genome.</title>
        <authorList>
            <person name="Kono N."/>
            <person name="Arakawa K."/>
        </authorList>
    </citation>
    <scope>NUCLEOTIDE SEQUENCE [LARGE SCALE GENOMIC DNA]</scope>
</reference>
<dbReference type="Proteomes" id="UP001054945">
    <property type="component" value="Unassembled WGS sequence"/>
</dbReference>
<evidence type="ECO:0000313" key="2">
    <source>
        <dbReference type="Proteomes" id="UP001054945"/>
    </source>
</evidence>
<comment type="caution">
    <text evidence="1">The sequence shown here is derived from an EMBL/GenBank/DDBJ whole genome shotgun (WGS) entry which is preliminary data.</text>
</comment>